<name>A0A348HI75_9GAMM</name>
<reference evidence="2 3" key="1">
    <citation type="submission" date="2018-09" db="EMBL/GenBank/DDBJ databases">
        <title>Zymobacter palmae IAM14233 (=T109) whole genome analysis.</title>
        <authorList>
            <person name="Yanase H."/>
        </authorList>
    </citation>
    <scope>NUCLEOTIDE SEQUENCE [LARGE SCALE GENOMIC DNA]</scope>
    <source>
        <strain evidence="2 3">IAM14233</strain>
    </source>
</reference>
<sequence>MNLPDFNSADLNEIRRLLQSIVRTGKVSMVDTAVTPPCVRVESGSLHTDWIPWTTSRAAGVSHWRPPFVGEDVLLLAIGGDTGNARVIGSLYTEDNPPPERSLDKTVTVYPDSARLEYDHASSTLTATLPGQAIVTTTGAITVTSDADITAKAPQIDAMASVSATVKAPVIAATADTSITLKAPAITLDGHVTVTQGVTSAVDVTAGGISLISHQHPSVQRGSAKTDPPE</sequence>
<dbReference type="RefSeq" id="WP_051523770.1">
    <property type="nucleotide sequence ID" value="NZ_AP018933.1"/>
</dbReference>
<proteinExistence type="predicted"/>
<dbReference type="Gene3D" id="6.20.150.10">
    <property type="match status" value="1"/>
</dbReference>
<dbReference type="STRING" id="1123510.GCA_000620025_01756"/>
<evidence type="ECO:0000313" key="3">
    <source>
        <dbReference type="Proteomes" id="UP000267342"/>
    </source>
</evidence>
<dbReference type="Gene3D" id="2.40.50.230">
    <property type="entry name" value="Gp5 N-terminal domain"/>
    <property type="match status" value="1"/>
</dbReference>
<feature type="domain" description="Gp5/Type VI secretion system Vgr protein OB-fold" evidence="1">
    <location>
        <begin position="24"/>
        <end position="92"/>
    </location>
</feature>
<dbReference type="InterPro" id="IPR013046">
    <property type="entry name" value="GpV/Gp45"/>
</dbReference>
<organism evidence="2 3">
    <name type="scientific">Zymobacter palmae</name>
    <dbReference type="NCBI Taxonomy" id="33074"/>
    <lineage>
        <taxon>Bacteria</taxon>
        <taxon>Pseudomonadati</taxon>
        <taxon>Pseudomonadota</taxon>
        <taxon>Gammaproteobacteria</taxon>
        <taxon>Oceanospirillales</taxon>
        <taxon>Halomonadaceae</taxon>
        <taxon>Zymobacter group</taxon>
        <taxon>Zymobacter</taxon>
    </lineage>
</organism>
<evidence type="ECO:0000313" key="2">
    <source>
        <dbReference type="EMBL" id="BBG31327.1"/>
    </source>
</evidence>
<dbReference type="NCBIfam" id="TIGR01644">
    <property type="entry name" value="phage_P2_V"/>
    <property type="match status" value="1"/>
</dbReference>
<dbReference type="InterPro" id="IPR037026">
    <property type="entry name" value="Vgr_OB-fold_dom_sf"/>
</dbReference>
<dbReference type="EMBL" id="AP018933">
    <property type="protein sequence ID" value="BBG31327.1"/>
    <property type="molecule type" value="Genomic_DNA"/>
</dbReference>
<dbReference type="Pfam" id="PF18946">
    <property type="entry name" value="Apex"/>
    <property type="match status" value="1"/>
</dbReference>
<gene>
    <name evidence="2" type="ORF">ZBT109_2597</name>
</gene>
<dbReference type="InterPro" id="IPR006531">
    <property type="entry name" value="Gp5/Vgr_OB"/>
</dbReference>
<dbReference type="OrthoDB" id="4931325at2"/>
<evidence type="ECO:0000259" key="1">
    <source>
        <dbReference type="Pfam" id="PF04717"/>
    </source>
</evidence>
<protein>
    <submittedName>
        <fullName evidence="2">Phage baseplate assembly protein V</fullName>
    </submittedName>
</protein>
<keyword evidence="3" id="KW-1185">Reference proteome</keyword>
<accession>A0A348HI75</accession>
<dbReference type="AlphaFoldDB" id="A0A348HI75"/>
<dbReference type="InterPro" id="IPR044033">
    <property type="entry name" value="GpV-like_apex"/>
</dbReference>
<dbReference type="KEGG" id="zpl:ZBT109_2597"/>
<dbReference type="Pfam" id="PF04717">
    <property type="entry name" value="Phage_base_V"/>
    <property type="match status" value="1"/>
</dbReference>
<dbReference type="Proteomes" id="UP000267342">
    <property type="component" value="Chromosome"/>
</dbReference>